<dbReference type="InterPro" id="IPR000595">
    <property type="entry name" value="cNMP-bd_dom"/>
</dbReference>
<feature type="domain" description="HTH crp-type" evidence="4">
    <location>
        <begin position="145"/>
        <end position="219"/>
    </location>
</feature>
<dbReference type="AlphaFoldDB" id="A0A1Z1FD15"/>
<keyword evidence="2" id="KW-0238">DNA-binding</keyword>
<name>A0A1Z1FD15_9SPHN</name>
<dbReference type="InterPro" id="IPR018490">
    <property type="entry name" value="cNMP-bd_dom_sf"/>
</dbReference>
<accession>A0A1Z1FD15</accession>
<evidence type="ECO:0000313" key="5">
    <source>
        <dbReference type="EMBL" id="ARU16616.1"/>
    </source>
</evidence>
<dbReference type="GO" id="GO:0006355">
    <property type="term" value="P:regulation of DNA-templated transcription"/>
    <property type="evidence" value="ECO:0007669"/>
    <property type="project" value="InterPro"/>
</dbReference>
<dbReference type="InterPro" id="IPR012318">
    <property type="entry name" value="HTH_CRP"/>
</dbReference>
<protein>
    <submittedName>
        <fullName evidence="5">Crp/Fnr family transcriptional regulator</fullName>
    </submittedName>
</protein>
<keyword evidence="3" id="KW-0804">Transcription</keyword>
<keyword evidence="6" id="KW-1185">Reference proteome</keyword>
<dbReference type="Gene3D" id="2.60.120.10">
    <property type="entry name" value="Jelly Rolls"/>
    <property type="match status" value="1"/>
</dbReference>
<dbReference type="Proteomes" id="UP000195807">
    <property type="component" value="Chromosome"/>
</dbReference>
<evidence type="ECO:0000256" key="3">
    <source>
        <dbReference type="ARBA" id="ARBA00023163"/>
    </source>
</evidence>
<dbReference type="InterPro" id="IPR036390">
    <property type="entry name" value="WH_DNA-bd_sf"/>
</dbReference>
<dbReference type="SMART" id="SM00100">
    <property type="entry name" value="cNMP"/>
    <property type="match status" value="1"/>
</dbReference>
<dbReference type="Pfam" id="PF13545">
    <property type="entry name" value="HTH_Crp_2"/>
    <property type="match status" value="1"/>
</dbReference>
<dbReference type="GO" id="GO:0003677">
    <property type="term" value="F:DNA binding"/>
    <property type="evidence" value="ECO:0007669"/>
    <property type="project" value="UniProtKB-KW"/>
</dbReference>
<dbReference type="EMBL" id="CP019602">
    <property type="protein sequence ID" value="ARU16616.1"/>
    <property type="molecule type" value="Genomic_DNA"/>
</dbReference>
<dbReference type="CDD" id="cd00038">
    <property type="entry name" value="CAP_ED"/>
    <property type="match status" value="1"/>
</dbReference>
<gene>
    <name evidence="5" type="ORF">A9D14_11030</name>
</gene>
<dbReference type="Gene3D" id="1.10.10.10">
    <property type="entry name" value="Winged helix-like DNA-binding domain superfamily/Winged helix DNA-binding domain"/>
    <property type="match status" value="1"/>
</dbReference>
<evidence type="ECO:0000256" key="1">
    <source>
        <dbReference type="ARBA" id="ARBA00023015"/>
    </source>
</evidence>
<dbReference type="KEGG" id="cman:A9D14_11030"/>
<dbReference type="SMART" id="SM00419">
    <property type="entry name" value="HTH_CRP"/>
    <property type="match status" value="1"/>
</dbReference>
<dbReference type="STRING" id="450378.GCA_001661675_02220"/>
<dbReference type="SUPFAM" id="SSF51206">
    <property type="entry name" value="cAMP-binding domain-like"/>
    <property type="match status" value="1"/>
</dbReference>
<dbReference type="SUPFAM" id="SSF46785">
    <property type="entry name" value="Winged helix' DNA-binding domain"/>
    <property type="match status" value="1"/>
</dbReference>
<organism evidence="5 6">
    <name type="scientific">Croceicoccus marinus</name>
    <dbReference type="NCBI Taxonomy" id="450378"/>
    <lineage>
        <taxon>Bacteria</taxon>
        <taxon>Pseudomonadati</taxon>
        <taxon>Pseudomonadota</taxon>
        <taxon>Alphaproteobacteria</taxon>
        <taxon>Sphingomonadales</taxon>
        <taxon>Erythrobacteraceae</taxon>
        <taxon>Croceicoccus</taxon>
    </lineage>
</organism>
<dbReference type="Pfam" id="PF00027">
    <property type="entry name" value="cNMP_binding"/>
    <property type="match status" value="1"/>
</dbReference>
<dbReference type="PROSITE" id="PS51063">
    <property type="entry name" value="HTH_CRP_2"/>
    <property type="match status" value="1"/>
</dbReference>
<dbReference type="OrthoDB" id="6155297at2"/>
<sequence>MSNRFLDKLLTFGTLDAETASAVEAATSQPRSLPAKHDLIREGDRPGPVFVVLEGWACRYKILPSGTRQILAFLMPGDCCDLHIGLLAEMDHGIQTVTSARVATISRELMDELMDHHPSFERAMYITQLVDEGTMRSWITSMGRRTSIERVAHLMCELYLRGRHIGLSDAPHFALPLSQIMLADALGMTPVHLNRVLKELRLHGAMALKRGSLSITDPAKLTRIAGFDDNYLHRHLRGAG</sequence>
<keyword evidence="1" id="KW-0805">Transcription regulation</keyword>
<dbReference type="RefSeq" id="WP_066846358.1">
    <property type="nucleotide sequence ID" value="NZ_CP019602.1"/>
</dbReference>
<dbReference type="InterPro" id="IPR036388">
    <property type="entry name" value="WH-like_DNA-bd_sf"/>
</dbReference>
<reference evidence="5 6" key="1">
    <citation type="submission" date="2017-01" db="EMBL/GenBank/DDBJ databases">
        <title>Complete genome sequence of esterase-producing bacterium Croceicoccus marinus E4A9.</title>
        <authorList>
            <person name="Wu Y.-H."/>
            <person name="Cheng H."/>
            <person name="Xu L."/>
            <person name="Huo Y.-Y."/>
            <person name="Wang C.-S."/>
            <person name="Xu X.-W."/>
        </authorList>
    </citation>
    <scope>NUCLEOTIDE SEQUENCE [LARGE SCALE GENOMIC DNA]</scope>
    <source>
        <strain evidence="5 6">E4A9</strain>
    </source>
</reference>
<evidence type="ECO:0000313" key="6">
    <source>
        <dbReference type="Proteomes" id="UP000195807"/>
    </source>
</evidence>
<proteinExistence type="predicted"/>
<evidence type="ECO:0000259" key="4">
    <source>
        <dbReference type="PROSITE" id="PS51063"/>
    </source>
</evidence>
<evidence type="ECO:0000256" key="2">
    <source>
        <dbReference type="ARBA" id="ARBA00023125"/>
    </source>
</evidence>
<dbReference type="InterPro" id="IPR014710">
    <property type="entry name" value="RmlC-like_jellyroll"/>
</dbReference>